<dbReference type="AlphaFoldDB" id="A0A381P6U6"/>
<protein>
    <submittedName>
        <fullName evidence="1">Uncharacterized protein</fullName>
    </submittedName>
</protein>
<evidence type="ECO:0000313" key="1">
    <source>
        <dbReference type="EMBL" id="SUZ61938.1"/>
    </source>
</evidence>
<dbReference type="EMBL" id="UINC01000837">
    <property type="protein sequence ID" value="SUZ61938.1"/>
    <property type="molecule type" value="Genomic_DNA"/>
</dbReference>
<reference evidence="1" key="1">
    <citation type="submission" date="2018-05" db="EMBL/GenBank/DDBJ databases">
        <authorList>
            <person name="Lanie J.A."/>
            <person name="Ng W.-L."/>
            <person name="Kazmierczak K.M."/>
            <person name="Andrzejewski T.M."/>
            <person name="Davidsen T.M."/>
            <person name="Wayne K.J."/>
            <person name="Tettelin H."/>
            <person name="Glass J.I."/>
            <person name="Rusch D."/>
            <person name="Podicherti R."/>
            <person name="Tsui H.-C.T."/>
            <person name="Winkler M.E."/>
        </authorList>
    </citation>
    <scope>NUCLEOTIDE SEQUENCE</scope>
</reference>
<name>A0A381P6U6_9ZZZZ</name>
<proteinExistence type="predicted"/>
<sequence length="48" mass="5555">VELFILPNLAQHTTTMNIDSKKFLFFRHLKADLELENGLVLGRRASWA</sequence>
<organism evidence="1">
    <name type="scientific">marine metagenome</name>
    <dbReference type="NCBI Taxonomy" id="408172"/>
    <lineage>
        <taxon>unclassified sequences</taxon>
        <taxon>metagenomes</taxon>
        <taxon>ecological metagenomes</taxon>
    </lineage>
</organism>
<accession>A0A381P6U6</accession>
<feature type="non-terminal residue" evidence="1">
    <location>
        <position position="1"/>
    </location>
</feature>
<gene>
    <name evidence="1" type="ORF">METZ01_LOCUS14792</name>
</gene>